<proteinExistence type="predicted"/>
<feature type="non-terminal residue" evidence="1">
    <location>
        <position position="117"/>
    </location>
</feature>
<evidence type="ECO:0000313" key="2">
    <source>
        <dbReference type="Proteomes" id="UP000604046"/>
    </source>
</evidence>
<organism evidence="1 2">
    <name type="scientific">Symbiodinium natans</name>
    <dbReference type="NCBI Taxonomy" id="878477"/>
    <lineage>
        <taxon>Eukaryota</taxon>
        <taxon>Sar</taxon>
        <taxon>Alveolata</taxon>
        <taxon>Dinophyceae</taxon>
        <taxon>Suessiales</taxon>
        <taxon>Symbiodiniaceae</taxon>
        <taxon>Symbiodinium</taxon>
    </lineage>
</organism>
<dbReference type="Proteomes" id="UP000604046">
    <property type="component" value="Unassembled WGS sequence"/>
</dbReference>
<name>A0A812K3M5_9DINO</name>
<dbReference type="Pfam" id="PF11533">
    <property type="entry name" value="AtzH-like"/>
    <property type="match status" value="1"/>
</dbReference>
<comment type="caution">
    <text evidence="1">The sequence shown here is derived from an EMBL/GenBank/DDBJ whole genome shotgun (WGS) entry which is preliminary data.</text>
</comment>
<gene>
    <name evidence="1" type="ORF">SNAT2548_LOCUS8185</name>
</gene>
<dbReference type="Gene3D" id="3.10.450.50">
    <property type="match status" value="1"/>
</dbReference>
<evidence type="ECO:0008006" key="3">
    <source>
        <dbReference type="Google" id="ProtNLM"/>
    </source>
</evidence>
<keyword evidence="2" id="KW-1185">Reference proteome</keyword>
<evidence type="ECO:0000313" key="1">
    <source>
        <dbReference type="EMBL" id="CAE7221647.1"/>
    </source>
</evidence>
<dbReference type="EMBL" id="CAJNDS010000598">
    <property type="protein sequence ID" value="CAE7221647.1"/>
    <property type="molecule type" value="Genomic_DNA"/>
</dbReference>
<dbReference type="InterPro" id="IPR032710">
    <property type="entry name" value="NTF2-like_dom_sf"/>
</dbReference>
<dbReference type="NCBIfam" id="NF033625">
    <property type="entry name" value="HpxZ"/>
    <property type="match status" value="1"/>
</dbReference>
<dbReference type="InterPro" id="IPR024507">
    <property type="entry name" value="AtzH-like"/>
</dbReference>
<dbReference type="AlphaFoldDB" id="A0A812K3M5"/>
<protein>
    <recommendedName>
        <fullName evidence="3">DUF4440 domain-containing protein</fullName>
    </recommendedName>
</protein>
<reference evidence="1" key="1">
    <citation type="submission" date="2021-02" db="EMBL/GenBank/DDBJ databases">
        <authorList>
            <person name="Dougan E. K."/>
            <person name="Rhodes N."/>
            <person name="Thang M."/>
            <person name="Chan C."/>
        </authorList>
    </citation>
    <scope>NUCLEOTIDE SEQUENCE</scope>
</reference>
<sequence>VLQEVTHEFQLYEAALCSNDVKALDSFFFDNPCTVRLGTAENLYGYEAIRAFRKLRSPPGDRRILKSVITTYGSDFAVANVEFQRDGSSKVGRQSQTWLRTPAGWKVVSAHVSMMEE</sequence>
<dbReference type="OrthoDB" id="406950at2759"/>
<dbReference type="SUPFAM" id="SSF54427">
    <property type="entry name" value="NTF2-like"/>
    <property type="match status" value="1"/>
</dbReference>
<accession>A0A812K3M5</accession>